<evidence type="ECO:0000313" key="4">
    <source>
        <dbReference type="EMBL" id="NNU81570.1"/>
    </source>
</evidence>
<dbReference type="EMBL" id="JABFBC010000002">
    <property type="protein sequence ID" value="NNU81570.1"/>
    <property type="molecule type" value="Genomic_DNA"/>
</dbReference>
<dbReference type="PROSITE" id="PS51186">
    <property type="entry name" value="GNAT"/>
    <property type="match status" value="1"/>
</dbReference>
<dbReference type="SUPFAM" id="SSF55729">
    <property type="entry name" value="Acyl-CoA N-acyltransferases (Nat)"/>
    <property type="match status" value="1"/>
</dbReference>
<dbReference type="RefSeq" id="WP_171326404.1">
    <property type="nucleotide sequence ID" value="NZ_JABFBC010000002.1"/>
</dbReference>
<evidence type="ECO:0000256" key="2">
    <source>
        <dbReference type="ARBA" id="ARBA00023315"/>
    </source>
</evidence>
<dbReference type="InterPro" id="IPR050832">
    <property type="entry name" value="Bact_Acetyltransf"/>
</dbReference>
<evidence type="ECO:0000259" key="3">
    <source>
        <dbReference type="PROSITE" id="PS51186"/>
    </source>
</evidence>
<dbReference type="PANTHER" id="PTHR43877">
    <property type="entry name" value="AMINOALKYLPHOSPHONATE N-ACETYLTRANSFERASE-RELATED-RELATED"/>
    <property type="match status" value="1"/>
</dbReference>
<feature type="domain" description="N-acetyltransferase" evidence="3">
    <location>
        <begin position="3"/>
        <end position="145"/>
    </location>
</feature>
<dbReference type="Pfam" id="PF13508">
    <property type="entry name" value="Acetyltransf_7"/>
    <property type="match status" value="1"/>
</dbReference>
<dbReference type="PANTHER" id="PTHR43877:SF2">
    <property type="entry name" value="AMINOALKYLPHOSPHONATE N-ACETYLTRANSFERASE-RELATED"/>
    <property type="match status" value="1"/>
</dbReference>
<comment type="caution">
    <text evidence="4">The sequence shown here is derived from an EMBL/GenBank/DDBJ whole genome shotgun (WGS) entry which is preliminary data.</text>
</comment>
<keyword evidence="1 4" id="KW-0808">Transferase</keyword>
<dbReference type="CDD" id="cd04301">
    <property type="entry name" value="NAT_SF"/>
    <property type="match status" value="1"/>
</dbReference>
<organism evidence="4 5">
    <name type="scientific">Halovulum dunhuangense</name>
    <dbReference type="NCBI Taxonomy" id="1505036"/>
    <lineage>
        <taxon>Bacteria</taxon>
        <taxon>Pseudomonadati</taxon>
        <taxon>Pseudomonadota</taxon>
        <taxon>Alphaproteobacteria</taxon>
        <taxon>Rhodobacterales</taxon>
        <taxon>Paracoccaceae</taxon>
        <taxon>Halovulum</taxon>
    </lineage>
</organism>
<keyword evidence="2" id="KW-0012">Acyltransferase</keyword>
<dbReference type="Proteomes" id="UP000572377">
    <property type="component" value="Unassembled WGS sequence"/>
</dbReference>
<dbReference type="InterPro" id="IPR016181">
    <property type="entry name" value="Acyl_CoA_acyltransferase"/>
</dbReference>
<dbReference type="Gene3D" id="3.40.630.30">
    <property type="match status" value="1"/>
</dbReference>
<reference evidence="4 5" key="1">
    <citation type="submission" date="2020-05" db="EMBL/GenBank/DDBJ databases">
        <title>Gimesia benthica sp. nov., a novel planctomycete isolated from a deep-sea water sample of the Northwest Indian Ocean.</title>
        <authorList>
            <person name="Wang J."/>
            <person name="Ruan C."/>
            <person name="Song L."/>
            <person name="Zhu Y."/>
            <person name="Li A."/>
            <person name="Zheng X."/>
            <person name="Wang L."/>
            <person name="Lu Z."/>
            <person name="Huang Y."/>
            <person name="Du W."/>
            <person name="Zhou Y."/>
            <person name="Huang L."/>
            <person name="Dai X."/>
        </authorList>
    </citation>
    <scope>NUCLEOTIDE SEQUENCE [LARGE SCALE GENOMIC DNA]</scope>
    <source>
        <strain evidence="4 5">YYQ-30</strain>
    </source>
</reference>
<sequence length="148" mass="16076">MRAVLREARTTDAAACAAILRDWAAETPWYPRSDPPEAREGAVAARMRQGLGIVAESDRIDGFILLEGGYVACLYVARGARGKGLGARLLDAAKELRPALLLWTHAANTGARAFYEREGFVATGASDGADNAERLPDIEYVWRQGETR</sequence>
<dbReference type="AlphaFoldDB" id="A0A849L5Y8"/>
<evidence type="ECO:0000256" key="1">
    <source>
        <dbReference type="ARBA" id="ARBA00022679"/>
    </source>
</evidence>
<dbReference type="InterPro" id="IPR000182">
    <property type="entry name" value="GNAT_dom"/>
</dbReference>
<accession>A0A849L5Y8</accession>
<dbReference type="GO" id="GO:0016747">
    <property type="term" value="F:acyltransferase activity, transferring groups other than amino-acyl groups"/>
    <property type="evidence" value="ECO:0007669"/>
    <property type="project" value="InterPro"/>
</dbReference>
<name>A0A849L5Y8_9RHOB</name>
<evidence type="ECO:0000313" key="5">
    <source>
        <dbReference type="Proteomes" id="UP000572377"/>
    </source>
</evidence>
<protein>
    <submittedName>
        <fullName evidence="4">GNAT family N-acetyltransferase</fullName>
    </submittedName>
</protein>
<proteinExistence type="predicted"/>
<keyword evidence="5" id="KW-1185">Reference proteome</keyword>
<gene>
    <name evidence="4" type="ORF">HMH01_14110</name>
</gene>